<dbReference type="InterPro" id="IPR001647">
    <property type="entry name" value="HTH_TetR"/>
</dbReference>
<dbReference type="Pfam" id="PF17932">
    <property type="entry name" value="TetR_C_24"/>
    <property type="match status" value="1"/>
</dbReference>
<dbReference type="InterPro" id="IPR036271">
    <property type="entry name" value="Tet_transcr_reg_TetR-rel_C_sf"/>
</dbReference>
<dbReference type="PROSITE" id="PS50977">
    <property type="entry name" value="HTH_TETR_2"/>
    <property type="match status" value="1"/>
</dbReference>
<name>A0A930YDS5_9ACTN</name>
<feature type="DNA-binding region" description="H-T-H motif" evidence="4">
    <location>
        <begin position="23"/>
        <end position="42"/>
    </location>
</feature>
<dbReference type="PRINTS" id="PR00455">
    <property type="entry name" value="HTHTETR"/>
</dbReference>
<keyword evidence="2 4" id="KW-0238">DNA-binding</keyword>
<dbReference type="AlphaFoldDB" id="A0A930YDS5"/>
<organism evidence="6 7">
    <name type="scientific">Nocardioides acrostichi</name>
    <dbReference type="NCBI Taxonomy" id="2784339"/>
    <lineage>
        <taxon>Bacteria</taxon>
        <taxon>Bacillati</taxon>
        <taxon>Actinomycetota</taxon>
        <taxon>Actinomycetes</taxon>
        <taxon>Propionibacteriales</taxon>
        <taxon>Nocardioidaceae</taxon>
        <taxon>Nocardioides</taxon>
    </lineage>
</organism>
<dbReference type="GO" id="GO:0000976">
    <property type="term" value="F:transcription cis-regulatory region binding"/>
    <property type="evidence" value="ECO:0007669"/>
    <property type="project" value="TreeGrafter"/>
</dbReference>
<feature type="domain" description="HTH tetR-type" evidence="5">
    <location>
        <begin position="1"/>
        <end position="60"/>
    </location>
</feature>
<dbReference type="SUPFAM" id="SSF46689">
    <property type="entry name" value="Homeodomain-like"/>
    <property type="match status" value="1"/>
</dbReference>
<dbReference type="EMBL" id="JADIVZ010000007">
    <property type="protein sequence ID" value="MBF4162744.1"/>
    <property type="molecule type" value="Genomic_DNA"/>
</dbReference>
<evidence type="ECO:0000313" key="6">
    <source>
        <dbReference type="EMBL" id="MBF4162744.1"/>
    </source>
</evidence>
<comment type="caution">
    <text evidence="6">The sequence shown here is derived from an EMBL/GenBank/DDBJ whole genome shotgun (WGS) entry which is preliminary data.</text>
</comment>
<dbReference type="PANTHER" id="PTHR30055">
    <property type="entry name" value="HTH-TYPE TRANSCRIPTIONAL REGULATOR RUTR"/>
    <property type="match status" value="1"/>
</dbReference>
<dbReference type="PANTHER" id="PTHR30055:SF234">
    <property type="entry name" value="HTH-TYPE TRANSCRIPTIONAL REGULATOR BETI"/>
    <property type="match status" value="1"/>
</dbReference>
<evidence type="ECO:0000313" key="7">
    <source>
        <dbReference type="Proteomes" id="UP000656804"/>
    </source>
</evidence>
<evidence type="ECO:0000256" key="3">
    <source>
        <dbReference type="ARBA" id="ARBA00023163"/>
    </source>
</evidence>
<dbReference type="Proteomes" id="UP000656804">
    <property type="component" value="Unassembled WGS sequence"/>
</dbReference>
<sequence>MGADEVQRAAVRLFARRGYAATGIREIGREVGLNPATLYHYVGSKQELLVTIMRTCLDQLLLAGIEAVEFGDDPRVHLARLVRAHVGLSATNPATARVTDQELRALDTGEQEQVLELRDRYEALLADVVRKGARAGVLHARDPVVTRLALLEMCNGVAHWYRPDGRLTVRQVQQRFVELGCRLLGVGDLPRAADLGPPPRVVRLACEPDHPPAVTTRAVRPTPKAQEVT</sequence>
<keyword evidence="1" id="KW-0805">Transcription regulation</keyword>
<dbReference type="Gene3D" id="1.10.357.10">
    <property type="entry name" value="Tetracycline Repressor, domain 2"/>
    <property type="match status" value="1"/>
</dbReference>
<dbReference type="SUPFAM" id="SSF48498">
    <property type="entry name" value="Tetracyclin repressor-like, C-terminal domain"/>
    <property type="match status" value="1"/>
</dbReference>
<dbReference type="InterPro" id="IPR009057">
    <property type="entry name" value="Homeodomain-like_sf"/>
</dbReference>
<proteinExistence type="predicted"/>
<keyword evidence="3" id="KW-0804">Transcription</keyword>
<evidence type="ECO:0000259" key="5">
    <source>
        <dbReference type="PROSITE" id="PS50977"/>
    </source>
</evidence>
<gene>
    <name evidence="6" type="ORF">ISG29_13685</name>
</gene>
<dbReference type="InterPro" id="IPR041490">
    <property type="entry name" value="KstR2_TetR_C"/>
</dbReference>
<dbReference type="InterPro" id="IPR050109">
    <property type="entry name" value="HTH-type_TetR-like_transc_reg"/>
</dbReference>
<evidence type="ECO:0000256" key="4">
    <source>
        <dbReference type="PROSITE-ProRule" id="PRU00335"/>
    </source>
</evidence>
<protein>
    <submittedName>
        <fullName evidence="6">TetR family transcriptional regulator</fullName>
    </submittedName>
</protein>
<dbReference type="GO" id="GO:0003700">
    <property type="term" value="F:DNA-binding transcription factor activity"/>
    <property type="evidence" value="ECO:0007669"/>
    <property type="project" value="TreeGrafter"/>
</dbReference>
<evidence type="ECO:0000256" key="1">
    <source>
        <dbReference type="ARBA" id="ARBA00023015"/>
    </source>
</evidence>
<dbReference type="Pfam" id="PF00440">
    <property type="entry name" value="TetR_N"/>
    <property type="match status" value="1"/>
</dbReference>
<accession>A0A930YDS5</accession>
<reference evidence="6" key="1">
    <citation type="submission" date="2020-11" db="EMBL/GenBank/DDBJ databases">
        <title>Nocardioides sp. CBS4Y-1, whole genome shotgun sequence.</title>
        <authorList>
            <person name="Tuo L."/>
        </authorList>
    </citation>
    <scope>NUCLEOTIDE SEQUENCE</scope>
    <source>
        <strain evidence="6">CBS4Y-1</strain>
    </source>
</reference>
<keyword evidence="7" id="KW-1185">Reference proteome</keyword>
<dbReference type="RefSeq" id="WP_194504010.1">
    <property type="nucleotide sequence ID" value="NZ_JADIVZ010000007.1"/>
</dbReference>
<evidence type="ECO:0000256" key="2">
    <source>
        <dbReference type="ARBA" id="ARBA00023125"/>
    </source>
</evidence>